<proteinExistence type="inferred from homology"/>
<comment type="catalytic activity">
    <reaction evidence="8">
        <text>glycerol + NAD(+) = dihydroxyacetone + NADH + H(+)</text>
        <dbReference type="Rhea" id="RHEA:13769"/>
        <dbReference type="ChEBI" id="CHEBI:15378"/>
        <dbReference type="ChEBI" id="CHEBI:16016"/>
        <dbReference type="ChEBI" id="CHEBI:17754"/>
        <dbReference type="ChEBI" id="CHEBI:57540"/>
        <dbReference type="ChEBI" id="CHEBI:57945"/>
        <dbReference type="EC" id="1.1.1.6"/>
    </reaction>
</comment>
<comment type="similarity">
    <text evidence="1">Belongs to the iron-containing alcohol dehydrogenase family.</text>
</comment>
<keyword evidence="4 11" id="KW-0520">NAD</keyword>
<feature type="binding site" evidence="11">
    <location>
        <position position="132"/>
    </location>
    <ligand>
        <name>NAD(+)</name>
        <dbReference type="ChEBI" id="CHEBI:57540"/>
    </ligand>
</feature>
<dbReference type="AlphaFoldDB" id="A0A2Z2K4H1"/>
<dbReference type="NCBIfam" id="NF006941">
    <property type="entry name" value="PRK09423.1"/>
    <property type="match status" value="1"/>
</dbReference>
<dbReference type="KEGG" id="pdh:B9T62_07890"/>
<evidence type="ECO:0000313" key="14">
    <source>
        <dbReference type="Proteomes" id="UP000249890"/>
    </source>
</evidence>
<dbReference type="PROSITE" id="PS00913">
    <property type="entry name" value="ADH_IRON_1"/>
    <property type="match status" value="1"/>
</dbReference>
<reference evidence="13 14" key="1">
    <citation type="submission" date="2017-06" db="EMBL/GenBank/DDBJ databases">
        <title>Complete genome sequence of Paenibacillus donghaensis KCTC 13049T isolated from East Sea sediment, South Korea.</title>
        <authorList>
            <person name="Jung B.K."/>
            <person name="Hong S.-J."/>
            <person name="Shin J.-H."/>
        </authorList>
    </citation>
    <scope>NUCLEOTIDE SEQUENCE [LARGE SCALE GENOMIC DNA]</scope>
    <source>
        <strain evidence="13 14">KCTC 13049</strain>
    </source>
</reference>
<dbReference type="EMBL" id="CP021780">
    <property type="protein sequence ID" value="ASA20716.1"/>
    <property type="molecule type" value="Genomic_DNA"/>
</dbReference>
<dbReference type="InterPro" id="IPR016205">
    <property type="entry name" value="Glycerol_DH"/>
</dbReference>
<evidence type="ECO:0000256" key="5">
    <source>
        <dbReference type="ARBA" id="ARBA00037918"/>
    </source>
</evidence>
<sequence length="367" mass="38039">MVQVIYSPSRYIQGGGELHKLGNYCKQLGAKQAYAIVDPFILSGHREAIAASFAECSIPLELTAMQGECSRVQAEAMIAAVELDHVDIILGIGGGKTMDMAKAVSEFAVLPVIVVPTAASTDAACSALSVLYTEAGDFDRYLPLTRSPAAVIADTSLIAKAPPRLLAAGMGDALSTFYEARACHASGALTSAGGTGSIAALALARACRDTLFLYGEAALSDVRAGVCSLAVEHIVEANIYLSGIGFESGGLAAAHAVHNGLSVLEECRGKLHGEKVAFATIVQLVLERAAEEEIAEAILFCRSLGLPVTLQELGLEGISVDKLRLAAAASCAEDSPMGNMPFRVEPEDVLAAIIAADKRGMETAGSS</sequence>
<dbReference type="CDD" id="cd08170">
    <property type="entry name" value="GlyDH"/>
    <property type="match status" value="1"/>
</dbReference>
<dbReference type="RefSeq" id="WP_087914734.1">
    <property type="nucleotide sequence ID" value="NZ_CP021780.1"/>
</dbReference>
<evidence type="ECO:0000256" key="6">
    <source>
        <dbReference type="ARBA" id="ARBA00039147"/>
    </source>
</evidence>
<dbReference type="PANTHER" id="PTHR43616:SF5">
    <property type="entry name" value="GLYCEROL DEHYDROGENASE 1"/>
    <property type="match status" value="1"/>
</dbReference>
<evidence type="ECO:0000256" key="1">
    <source>
        <dbReference type="ARBA" id="ARBA00007358"/>
    </source>
</evidence>
<name>A0A2Z2K4H1_9BACL</name>
<keyword evidence="2 9" id="KW-0479">Metal-binding</keyword>
<evidence type="ECO:0000259" key="12">
    <source>
        <dbReference type="Pfam" id="PF00465"/>
    </source>
</evidence>
<feature type="binding site" evidence="9">
    <location>
        <position position="272"/>
    </location>
    <ligand>
        <name>glycerol</name>
        <dbReference type="ChEBI" id="CHEBI:17754"/>
    </ligand>
</feature>
<feature type="binding site" evidence="11">
    <location>
        <position position="126"/>
    </location>
    <ligand>
        <name>NAD(+)</name>
        <dbReference type="ChEBI" id="CHEBI:57540"/>
    </ligand>
</feature>
<gene>
    <name evidence="13" type="primary">gldA</name>
    <name evidence="13" type="ORF">B9T62_07890</name>
</gene>
<dbReference type="Gene3D" id="1.20.1090.10">
    <property type="entry name" value="Dehydroquinate synthase-like - alpha domain"/>
    <property type="match status" value="1"/>
</dbReference>
<dbReference type="EC" id="1.1.1.6" evidence="6"/>
<dbReference type="Gene3D" id="3.40.50.1970">
    <property type="match status" value="1"/>
</dbReference>
<dbReference type="GO" id="GO:0008888">
    <property type="term" value="F:glycerol dehydrogenase (NAD+) activity"/>
    <property type="evidence" value="ECO:0007669"/>
    <property type="project" value="UniProtKB-EC"/>
</dbReference>
<dbReference type="InterPro" id="IPR001670">
    <property type="entry name" value="ADH_Fe/GldA"/>
</dbReference>
<evidence type="ECO:0000256" key="7">
    <source>
        <dbReference type="ARBA" id="ARBA00040132"/>
    </source>
</evidence>
<dbReference type="OrthoDB" id="5198708at2"/>
<feature type="binding site" evidence="11">
    <location>
        <position position="128"/>
    </location>
    <ligand>
        <name>NAD(+)</name>
        <dbReference type="ChEBI" id="CHEBI:57540"/>
    </ligand>
</feature>
<dbReference type="Proteomes" id="UP000249890">
    <property type="component" value="Chromosome"/>
</dbReference>
<evidence type="ECO:0000256" key="11">
    <source>
        <dbReference type="PIRSR" id="PIRSR000112-3"/>
    </source>
</evidence>
<dbReference type="Pfam" id="PF00465">
    <property type="entry name" value="Fe-ADH"/>
    <property type="match status" value="1"/>
</dbReference>
<evidence type="ECO:0000256" key="4">
    <source>
        <dbReference type="ARBA" id="ARBA00023027"/>
    </source>
</evidence>
<feature type="binding site" evidence="9">
    <location>
        <position position="255"/>
    </location>
    <ligand>
        <name>glycerol</name>
        <dbReference type="ChEBI" id="CHEBI:17754"/>
    </ligand>
</feature>
<protein>
    <recommendedName>
        <fullName evidence="7">Glycerol dehydrogenase</fullName>
        <ecNumber evidence="6">1.1.1.6</ecNumber>
    </recommendedName>
</protein>
<evidence type="ECO:0000313" key="13">
    <source>
        <dbReference type="EMBL" id="ASA20716.1"/>
    </source>
</evidence>
<keyword evidence="3 13" id="KW-0560">Oxidoreductase</keyword>
<comment type="cofactor">
    <cofactor evidence="9">
        <name>Zn(2+)</name>
        <dbReference type="ChEBI" id="CHEBI:29105"/>
    </cofactor>
    <text evidence="9">Binds 1 zinc ion per subunit.</text>
</comment>
<feature type="domain" description="Alcohol dehydrogenase iron-type/glycerol dehydrogenase GldA" evidence="12">
    <location>
        <begin position="8"/>
        <end position="155"/>
    </location>
</feature>
<evidence type="ECO:0000256" key="9">
    <source>
        <dbReference type="PIRSR" id="PIRSR000112-1"/>
    </source>
</evidence>
<dbReference type="PANTHER" id="PTHR43616">
    <property type="entry name" value="GLYCEROL DEHYDROGENASE"/>
    <property type="match status" value="1"/>
</dbReference>
<evidence type="ECO:0000256" key="3">
    <source>
        <dbReference type="ARBA" id="ARBA00023002"/>
    </source>
</evidence>
<comment type="pathway">
    <text evidence="5">Polyol metabolism; glycerol fermentation; glycerone phosphate from glycerol (oxidative route): step 1/2.</text>
</comment>
<dbReference type="SUPFAM" id="SSF56796">
    <property type="entry name" value="Dehydroquinate synthase-like"/>
    <property type="match status" value="1"/>
</dbReference>
<dbReference type="PIRSF" id="PIRSF000112">
    <property type="entry name" value="Glycerol_dehydrogenase"/>
    <property type="match status" value="1"/>
</dbReference>
<keyword evidence="14" id="KW-1185">Reference proteome</keyword>
<feature type="binding site" evidence="10">
    <location>
        <position position="122"/>
    </location>
    <ligand>
        <name>glycerol</name>
        <dbReference type="ChEBI" id="CHEBI:17754"/>
    </ligand>
</feature>
<evidence type="ECO:0000256" key="8">
    <source>
        <dbReference type="ARBA" id="ARBA00049006"/>
    </source>
</evidence>
<feature type="binding site" evidence="9">
    <location>
        <position position="172"/>
    </location>
    <ligand>
        <name>glycerol</name>
        <dbReference type="ChEBI" id="CHEBI:17754"/>
    </ligand>
</feature>
<feature type="binding site" evidence="11">
    <location>
        <begin position="95"/>
        <end position="99"/>
    </location>
    <ligand>
        <name>NAD(+)</name>
        <dbReference type="ChEBI" id="CHEBI:57540"/>
    </ligand>
</feature>
<organism evidence="13 14">
    <name type="scientific">Paenibacillus donghaensis</name>
    <dbReference type="NCBI Taxonomy" id="414771"/>
    <lineage>
        <taxon>Bacteria</taxon>
        <taxon>Bacillati</taxon>
        <taxon>Bacillota</taxon>
        <taxon>Bacilli</taxon>
        <taxon>Bacillales</taxon>
        <taxon>Paenibacillaceae</taxon>
        <taxon>Paenibacillus</taxon>
    </lineage>
</organism>
<dbReference type="GO" id="GO:0005829">
    <property type="term" value="C:cytosol"/>
    <property type="evidence" value="ECO:0007669"/>
    <property type="project" value="TreeGrafter"/>
</dbReference>
<evidence type="ECO:0000256" key="2">
    <source>
        <dbReference type="ARBA" id="ARBA00022723"/>
    </source>
</evidence>
<keyword evidence="9" id="KW-0862">Zinc</keyword>
<accession>A0A2Z2K4H1</accession>
<dbReference type="GO" id="GO:0046872">
    <property type="term" value="F:metal ion binding"/>
    <property type="evidence" value="ECO:0007669"/>
    <property type="project" value="UniProtKB-KW"/>
</dbReference>
<dbReference type="InterPro" id="IPR018211">
    <property type="entry name" value="ADH_Fe_CS"/>
</dbReference>
<feature type="binding site" evidence="11">
    <location>
        <begin position="117"/>
        <end position="120"/>
    </location>
    <ligand>
        <name>NAD(+)</name>
        <dbReference type="ChEBI" id="CHEBI:57540"/>
    </ligand>
</feature>
<evidence type="ECO:0000256" key="10">
    <source>
        <dbReference type="PIRSR" id="PIRSR000112-2"/>
    </source>
</evidence>